<dbReference type="OrthoDB" id="273564at2"/>
<organism evidence="2 3">
    <name type="scientific">Sphingomonas jatrophae</name>
    <dbReference type="NCBI Taxonomy" id="1166337"/>
    <lineage>
        <taxon>Bacteria</taxon>
        <taxon>Pseudomonadati</taxon>
        <taxon>Pseudomonadota</taxon>
        <taxon>Alphaproteobacteria</taxon>
        <taxon>Sphingomonadales</taxon>
        <taxon>Sphingomonadaceae</taxon>
        <taxon>Sphingomonas</taxon>
    </lineage>
</organism>
<dbReference type="SMART" id="SM00240">
    <property type="entry name" value="FHA"/>
    <property type="match status" value="1"/>
</dbReference>
<evidence type="ECO:0000259" key="1">
    <source>
        <dbReference type="PROSITE" id="PS50006"/>
    </source>
</evidence>
<dbReference type="AlphaFoldDB" id="A0A1I6KZ86"/>
<accession>A0A1I6KZ86</accession>
<evidence type="ECO:0000313" key="2">
    <source>
        <dbReference type="EMBL" id="SFR96521.1"/>
    </source>
</evidence>
<name>A0A1I6KZ86_9SPHN</name>
<dbReference type="Gene3D" id="2.60.200.20">
    <property type="match status" value="1"/>
</dbReference>
<dbReference type="Proteomes" id="UP000198824">
    <property type="component" value="Unassembled WGS sequence"/>
</dbReference>
<protein>
    <submittedName>
        <fullName evidence="2">FHA domain-containing protein</fullName>
    </submittedName>
</protein>
<dbReference type="InterPro" id="IPR046883">
    <property type="entry name" value="T6SS_FHA_C"/>
</dbReference>
<gene>
    <name evidence="2" type="ORF">SAMN05192580_2025</name>
</gene>
<dbReference type="EMBL" id="FOZG01000002">
    <property type="protein sequence ID" value="SFR96521.1"/>
    <property type="molecule type" value="Genomic_DNA"/>
</dbReference>
<dbReference type="STRING" id="1166337.SAMN05192580_2025"/>
<dbReference type="Pfam" id="PF00498">
    <property type="entry name" value="FHA"/>
    <property type="match status" value="1"/>
</dbReference>
<dbReference type="InterPro" id="IPR000253">
    <property type="entry name" value="FHA_dom"/>
</dbReference>
<reference evidence="2 3" key="1">
    <citation type="submission" date="2016-10" db="EMBL/GenBank/DDBJ databases">
        <authorList>
            <person name="de Groot N.N."/>
        </authorList>
    </citation>
    <scope>NUCLEOTIDE SEQUENCE [LARGE SCALE GENOMIC DNA]</scope>
    <source>
        <strain evidence="2 3">S5-249</strain>
    </source>
</reference>
<dbReference type="PROSITE" id="PS50006">
    <property type="entry name" value="FHA_DOMAIN"/>
    <property type="match status" value="1"/>
</dbReference>
<dbReference type="RefSeq" id="WP_093314212.1">
    <property type="nucleotide sequence ID" value="NZ_FOZG01000002.1"/>
</dbReference>
<feature type="domain" description="FHA" evidence="1">
    <location>
        <begin position="26"/>
        <end position="76"/>
    </location>
</feature>
<dbReference type="InterPro" id="IPR008984">
    <property type="entry name" value="SMAD_FHA_dom_sf"/>
</dbReference>
<dbReference type="CDD" id="cd00060">
    <property type="entry name" value="FHA"/>
    <property type="match status" value="1"/>
</dbReference>
<proteinExistence type="predicted"/>
<evidence type="ECO:0000313" key="3">
    <source>
        <dbReference type="Proteomes" id="UP000198824"/>
    </source>
</evidence>
<dbReference type="SUPFAM" id="SSF49879">
    <property type="entry name" value="SMAD/FHA domain"/>
    <property type="match status" value="1"/>
</dbReference>
<dbReference type="Pfam" id="PF20232">
    <property type="entry name" value="T6SS_FHA_C"/>
    <property type="match status" value="1"/>
</dbReference>
<keyword evidence="3" id="KW-1185">Reference proteome</keyword>
<sequence>MYVCRLFHRDRPSEQIDARLIAGGALTLGRDPTTDWPLDDPEGLLSRVHCTLSLADGKLELCDSSSNGTFIDGDTRAPRGVAVPLDVHQTIRMGALLLMVDRPAETRNLEATTIHLPPATPPARWAEAAAPVAAPHPDASLLEAFCEGAGFDASTFSDEDPVALMRRLGAIYQQTVLGLTSLMAQRTAMKQAQDLDRTSVSAEGNNPVKWTAPRRLAQDLLRVKQGGFLVGEDAVRASFVELAEHLAGIAAGANAAIAATLDMLEPQALAAEAVKQGFTLRGKAAVQIELHTSRHQQLRGGAAAAAFKRGYELSGTPSPD</sequence>